<organism evidence="3 4">
    <name type="scientific">Anaerococcus vaginalis</name>
    <dbReference type="NCBI Taxonomy" id="33037"/>
    <lineage>
        <taxon>Bacteria</taxon>
        <taxon>Bacillati</taxon>
        <taxon>Bacillota</taxon>
        <taxon>Tissierellia</taxon>
        <taxon>Tissierellales</taxon>
        <taxon>Peptoniphilaceae</taxon>
        <taxon>Anaerococcus</taxon>
    </lineage>
</organism>
<sequence>MKNLKIKRFNKNKAYIQTKYGDAVIDKNQVKEYKQGDEIKTYIYFDKNNTLRASLNLDIQSGKIYSLKCIDVKKNGAYFLYQDKIKLLMPASEKTYRVIKDMTYPVGLIIDDQNMPILTSKIRDMLSFDHDFKENDIVEGRIYSINKNIGAFIAINNQFDSLIRIKELNGVHIEGELLKLRVKEVREDGKIELSNRKRSYLEIDDDCQKILDYLEENNGFLNLGDKSSPDKIYKIFGFSKSAYKRAIGRLYKDKYIKIYPKKIQLLER</sequence>
<accession>A0A7T4F2J6</accession>
<dbReference type="InterPro" id="IPR003029">
    <property type="entry name" value="S1_domain"/>
</dbReference>
<protein>
    <submittedName>
        <fullName evidence="3">RNA-binding protein</fullName>
    </submittedName>
</protein>
<feature type="domain" description="S1 motif" evidence="2">
    <location>
        <begin position="135"/>
        <end position="196"/>
    </location>
</feature>
<dbReference type="KEGG" id="avg:I6H45_04535"/>
<dbReference type="InterPro" id="IPR040764">
    <property type="entry name" value="CvfB_WH"/>
</dbReference>
<dbReference type="Pfam" id="PF17783">
    <property type="entry name" value="WHD_CvfB"/>
    <property type="match status" value="1"/>
</dbReference>
<evidence type="ECO:0000259" key="2">
    <source>
        <dbReference type="PROSITE" id="PS50126"/>
    </source>
</evidence>
<reference evidence="3 4" key="1">
    <citation type="submission" date="2020-12" db="EMBL/GenBank/DDBJ databases">
        <title>FDA dAtabase for Regulatory Grade micrObial Sequences (FDA-ARGOS): Supporting development and validation of Infectious Disease Dx tests.</title>
        <authorList>
            <person name="Sproer C."/>
            <person name="Gronow S."/>
            <person name="Severitt S."/>
            <person name="Schroder I."/>
            <person name="Tallon L."/>
            <person name="Sadzewicz L."/>
            <person name="Zhao X."/>
            <person name="Boylan J."/>
            <person name="Ott S."/>
            <person name="Bowen H."/>
            <person name="Vavikolanu K."/>
            <person name="Mehta A."/>
            <person name="Aluvathingal J."/>
            <person name="Nadendla S."/>
            <person name="Lowell S."/>
            <person name="Myers T."/>
            <person name="Yan Y."/>
            <person name="Sichtig H."/>
        </authorList>
    </citation>
    <scope>NUCLEOTIDE SEQUENCE [LARGE SCALE GENOMIC DNA]</scope>
    <source>
        <strain evidence="3 4">FDAARGOS_988</strain>
    </source>
</reference>
<dbReference type="PANTHER" id="PTHR37296">
    <property type="entry name" value="CONSERVED VIRULENCE FACTOR B"/>
    <property type="match status" value="1"/>
</dbReference>
<dbReference type="PANTHER" id="PTHR37296:SF1">
    <property type="entry name" value="CONSERVED VIRULENCE FACTOR B"/>
    <property type="match status" value="1"/>
</dbReference>
<dbReference type="Gene3D" id="2.40.50.140">
    <property type="entry name" value="Nucleic acid-binding proteins"/>
    <property type="match status" value="1"/>
</dbReference>
<dbReference type="AlphaFoldDB" id="A0A7T4F2J6"/>
<comment type="similarity">
    <text evidence="1">Belongs to the CvfB family.</text>
</comment>
<gene>
    <name evidence="3" type="ORF">I6H45_04535</name>
</gene>
<evidence type="ECO:0000256" key="1">
    <source>
        <dbReference type="PIRNR" id="PIRNR012524"/>
    </source>
</evidence>
<dbReference type="PROSITE" id="PS50126">
    <property type="entry name" value="S1"/>
    <property type="match status" value="1"/>
</dbReference>
<dbReference type="InterPro" id="IPR012340">
    <property type="entry name" value="NA-bd_OB-fold"/>
</dbReference>
<dbReference type="EMBL" id="CP066014">
    <property type="protein sequence ID" value="QQB62775.1"/>
    <property type="molecule type" value="Genomic_DNA"/>
</dbReference>
<dbReference type="Pfam" id="PF13509">
    <property type="entry name" value="S1_2"/>
    <property type="match status" value="1"/>
</dbReference>
<dbReference type="Proteomes" id="UP000595276">
    <property type="component" value="Chromosome"/>
</dbReference>
<dbReference type="GO" id="GO:0003676">
    <property type="term" value="F:nucleic acid binding"/>
    <property type="evidence" value="ECO:0007669"/>
    <property type="project" value="InterPro"/>
</dbReference>
<dbReference type="InterPro" id="IPR036388">
    <property type="entry name" value="WH-like_DNA-bd_sf"/>
</dbReference>
<proteinExistence type="inferred from homology"/>
<dbReference type="Gene3D" id="1.10.10.10">
    <property type="entry name" value="Winged helix-like DNA-binding domain superfamily/Winged helix DNA-binding domain"/>
    <property type="match status" value="1"/>
</dbReference>
<dbReference type="PIRSF" id="PIRSF012524">
    <property type="entry name" value="YitL_S1"/>
    <property type="match status" value="1"/>
</dbReference>
<evidence type="ECO:0000313" key="4">
    <source>
        <dbReference type="Proteomes" id="UP000595276"/>
    </source>
</evidence>
<name>A0A7T4F2J6_9FIRM</name>
<dbReference type="SMART" id="SM00316">
    <property type="entry name" value="S1"/>
    <property type="match status" value="1"/>
</dbReference>
<dbReference type="SUPFAM" id="SSF50249">
    <property type="entry name" value="Nucleic acid-binding proteins"/>
    <property type="match status" value="1"/>
</dbReference>
<dbReference type="InterPro" id="IPR039566">
    <property type="entry name" value="CvfB_S1_st"/>
</dbReference>
<evidence type="ECO:0000313" key="3">
    <source>
        <dbReference type="EMBL" id="QQB62775.1"/>
    </source>
</evidence>
<dbReference type="InterPro" id="IPR014464">
    <property type="entry name" value="CvfB_fam"/>
</dbReference>